<sequence length="368" mass="41365">MTATAKTEVKRILKMSFEFVIPSSRDDLLNRTGIDHFVVSEIATLREIPGALQELKTAFRSQAANVFLHKFDTLFSVICTVDDYLNDDQLFIFIKNDFVVAQSFVNNLATTLDETSIEPEVRKDGSNMVKMICYLLSQFFEIFEAEDTQPSASQVVGGKVIDILNCLEEEAKKPSDSGIDWDREKECGIKALLHLVTLISTDLGSTNSGRGICYTTYNYQIFKFFSLVTNCGYRLLENLSITRVTSKETRDAISHLIGVMAKRYNHGLSASLKILQLLQHFEHLVSPLAHTVEIITNELGVKSVIQEIMREVGRFDPKDIARDPSGTRCISAFLVEVAEKIPLVMLPSISVLMCHLDEEVCFILIFSN</sequence>
<dbReference type="GO" id="GO:0007076">
    <property type="term" value="P:mitotic chromosome condensation"/>
    <property type="evidence" value="ECO:0007669"/>
    <property type="project" value="InterPro"/>
</dbReference>
<dbReference type="AlphaFoldDB" id="A0A8S3U7J5"/>
<name>A0A8S3U7J5_MYTED</name>
<dbReference type="PANTHER" id="PTHR14222">
    <property type="entry name" value="CONDENSIN"/>
    <property type="match status" value="1"/>
</dbReference>
<comment type="caution">
    <text evidence="2">The sequence shown here is derived from an EMBL/GenBank/DDBJ whole genome shotgun (WGS) entry which is preliminary data.</text>
</comment>
<dbReference type="GO" id="GO:0042393">
    <property type="term" value="F:histone binding"/>
    <property type="evidence" value="ECO:0007669"/>
    <property type="project" value="TreeGrafter"/>
</dbReference>
<protein>
    <submittedName>
        <fullName evidence="2">YCS4</fullName>
    </submittedName>
</protein>
<dbReference type="PANTHER" id="PTHR14222:SF2">
    <property type="entry name" value="CONDENSIN COMPLEX SUBUNIT 1"/>
    <property type="match status" value="1"/>
</dbReference>
<keyword evidence="3" id="KW-1185">Reference proteome</keyword>
<evidence type="ECO:0000313" key="3">
    <source>
        <dbReference type="Proteomes" id="UP000683360"/>
    </source>
</evidence>
<dbReference type="GO" id="GO:0000796">
    <property type="term" value="C:condensin complex"/>
    <property type="evidence" value="ECO:0007669"/>
    <property type="project" value="TreeGrafter"/>
</dbReference>
<dbReference type="Proteomes" id="UP000683360">
    <property type="component" value="Unassembled WGS sequence"/>
</dbReference>
<dbReference type="EMBL" id="CAJPWZ010002664">
    <property type="protein sequence ID" value="CAG2242406.1"/>
    <property type="molecule type" value="Genomic_DNA"/>
</dbReference>
<organism evidence="2 3">
    <name type="scientific">Mytilus edulis</name>
    <name type="common">Blue mussel</name>
    <dbReference type="NCBI Taxonomy" id="6550"/>
    <lineage>
        <taxon>Eukaryota</taxon>
        <taxon>Metazoa</taxon>
        <taxon>Spiralia</taxon>
        <taxon>Lophotrochozoa</taxon>
        <taxon>Mollusca</taxon>
        <taxon>Bivalvia</taxon>
        <taxon>Autobranchia</taxon>
        <taxon>Pteriomorphia</taxon>
        <taxon>Mytilida</taxon>
        <taxon>Mytiloidea</taxon>
        <taxon>Mytilidae</taxon>
        <taxon>Mytilinae</taxon>
        <taxon>Mytilus</taxon>
    </lineage>
</organism>
<proteinExistence type="predicted"/>
<feature type="domain" description="Condensin complex subunit 1 N-terminal" evidence="1">
    <location>
        <begin position="224"/>
        <end position="270"/>
    </location>
</feature>
<gene>
    <name evidence="2" type="ORF">MEDL_54586</name>
</gene>
<dbReference type="GO" id="GO:0000779">
    <property type="term" value="C:condensed chromosome, centromeric region"/>
    <property type="evidence" value="ECO:0007669"/>
    <property type="project" value="TreeGrafter"/>
</dbReference>
<dbReference type="InterPro" id="IPR026971">
    <property type="entry name" value="CND1/NCAPD3"/>
</dbReference>
<evidence type="ECO:0000313" key="2">
    <source>
        <dbReference type="EMBL" id="CAG2242406.1"/>
    </source>
</evidence>
<dbReference type="OrthoDB" id="436262at2759"/>
<accession>A0A8S3U7J5</accession>
<dbReference type="InterPro" id="IPR024324">
    <property type="entry name" value="Condensin_cplx_su1_N"/>
</dbReference>
<reference evidence="2" key="1">
    <citation type="submission" date="2021-03" db="EMBL/GenBank/DDBJ databases">
        <authorList>
            <person name="Bekaert M."/>
        </authorList>
    </citation>
    <scope>NUCLEOTIDE SEQUENCE</scope>
</reference>
<dbReference type="GO" id="GO:0010032">
    <property type="term" value="P:meiotic chromosome condensation"/>
    <property type="evidence" value="ECO:0007669"/>
    <property type="project" value="TreeGrafter"/>
</dbReference>
<evidence type="ECO:0000259" key="1">
    <source>
        <dbReference type="Pfam" id="PF12922"/>
    </source>
</evidence>
<dbReference type="Pfam" id="PF12922">
    <property type="entry name" value="Cnd1_N"/>
    <property type="match status" value="1"/>
</dbReference>